<gene>
    <name evidence="1" type="ORF">FSBG_00812</name>
</gene>
<evidence type="ECO:0000313" key="2">
    <source>
        <dbReference type="Proteomes" id="UP000002975"/>
    </source>
</evidence>
<dbReference type="AlphaFoldDB" id="E5BE39"/>
<name>E5BE39_9FUSO</name>
<evidence type="ECO:0000313" key="1">
    <source>
        <dbReference type="EMBL" id="EFS21315.1"/>
    </source>
</evidence>
<accession>E5BE39</accession>
<reference evidence="1 2" key="1">
    <citation type="submission" date="2009-02" db="EMBL/GenBank/DDBJ databases">
        <title>The Genome Sequence of Fusobacterium sp. 3_1_5R.</title>
        <authorList>
            <consortium name="The Broad Institute Genome Sequencing Platform"/>
            <person name="Ward D."/>
            <person name="Young S.K."/>
            <person name="Kodira C.D."/>
            <person name="Zeng Q."/>
            <person name="Koehrsen M."/>
            <person name="Alvarado L."/>
            <person name="Berlin A."/>
            <person name="Borenstein D."/>
            <person name="Chen Z."/>
            <person name="Engels R."/>
            <person name="Freedman E."/>
            <person name="Gellesch M."/>
            <person name="Goldberg J."/>
            <person name="Griggs A."/>
            <person name="Gujja S."/>
            <person name="Heiman D."/>
            <person name="Hepburn T."/>
            <person name="Howarth C."/>
            <person name="Jen D."/>
            <person name="Larson L."/>
            <person name="Lewis B."/>
            <person name="Mehta T."/>
            <person name="Park D."/>
            <person name="Pearson M."/>
            <person name="Roberts A."/>
            <person name="Saif S."/>
            <person name="Shea T."/>
            <person name="Shenoy N."/>
            <person name="Sisk P."/>
            <person name="Stolte C."/>
            <person name="Sykes S."/>
            <person name="Walk T."/>
            <person name="White J."/>
            <person name="Yandava C."/>
            <person name="Allen-Vercoe E."/>
            <person name="Strauss J."/>
            <person name="Ambrose C."/>
            <person name="Lander E."/>
            <person name="Nusbaum C."/>
            <person name="Galagan J."/>
            <person name="Birren B."/>
        </authorList>
    </citation>
    <scope>NUCLEOTIDE SEQUENCE [LARGE SCALE GENOMIC DNA]</scope>
    <source>
        <strain evidence="1 2">3_1_5R</strain>
    </source>
</reference>
<dbReference type="EMBL" id="GG657971">
    <property type="protein sequence ID" value="EFS21315.1"/>
    <property type="molecule type" value="Genomic_DNA"/>
</dbReference>
<dbReference type="BioCyc" id="FSP469605-HMP:GTSP-817-MONOMER"/>
<dbReference type="RefSeq" id="WP_008801385.1">
    <property type="nucleotide sequence ID" value="NZ_GG657971.1"/>
</dbReference>
<keyword evidence="2" id="KW-1185">Reference proteome</keyword>
<sequence>MKVKFKNLGPIKNGEFDIKDLKNLNLKKNMEPYEGMIPKKWKYYTKGLTVDSRGTSASN</sequence>
<dbReference type="Proteomes" id="UP000002975">
    <property type="component" value="Unassembled WGS sequence"/>
</dbReference>
<organism evidence="1 2">
    <name type="scientific">Fusobacterium gonidiaformans 3-1-5R</name>
    <dbReference type="NCBI Taxonomy" id="469605"/>
    <lineage>
        <taxon>Bacteria</taxon>
        <taxon>Fusobacteriati</taxon>
        <taxon>Fusobacteriota</taxon>
        <taxon>Fusobacteriia</taxon>
        <taxon>Fusobacteriales</taxon>
        <taxon>Fusobacteriaceae</taxon>
        <taxon>Fusobacterium</taxon>
    </lineage>
</organism>
<proteinExistence type="predicted"/>
<protein>
    <submittedName>
        <fullName evidence="1">Uncharacterized protein</fullName>
    </submittedName>
</protein>
<dbReference type="HOGENOM" id="CLU_2953823_0_0_0"/>